<keyword evidence="1" id="KW-0472">Membrane</keyword>
<dbReference type="EMBL" id="LAZR01013375">
    <property type="protein sequence ID" value="KKM22249.1"/>
    <property type="molecule type" value="Genomic_DNA"/>
</dbReference>
<sequence length="33" mass="3629">MESIRAIVQFALLVGFFYVATLVIKCLQNGAVN</sequence>
<keyword evidence="1" id="KW-0812">Transmembrane</keyword>
<accession>A0A0F9IQQ4</accession>
<protein>
    <submittedName>
        <fullName evidence="2">Uncharacterized protein</fullName>
    </submittedName>
</protein>
<feature type="transmembrane region" description="Helical" evidence="1">
    <location>
        <begin position="6"/>
        <end position="27"/>
    </location>
</feature>
<evidence type="ECO:0000256" key="1">
    <source>
        <dbReference type="SAM" id="Phobius"/>
    </source>
</evidence>
<organism evidence="2">
    <name type="scientific">marine sediment metagenome</name>
    <dbReference type="NCBI Taxonomy" id="412755"/>
    <lineage>
        <taxon>unclassified sequences</taxon>
        <taxon>metagenomes</taxon>
        <taxon>ecological metagenomes</taxon>
    </lineage>
</organism>
<comment type="caution">
    <text evidence="2">The sequence shown here is derived from an EMBL/GenBank/DDBJ whole genome shotgun (WGS) entry which is preliminary data.</text>
</comment>
<reference evidence="2" key="1">
    <citation type="journal article" date="2015" name="Nature">
        <title>Complex archaea that bridge the gap between prokaryotes and eukaryotes.</title>
        <authorList>
            <person name="Spang A."/>
            <person name="Saw J.H."/>
            <person name="Jorgensen S.L."/>
            <person name="Zaremba-Niedzwiedzka K."/>
            <person name="Martijn J."/>
            <person name="Lind A.E."/>
            <person name="van Eijk R."/>
            <person name="Schleper C."/>
            <person name="Guy L."/>
            <person name="Ettema T.J."/>
        </authorList>
    </citation>
    <scope>NUCLEOTIDE SEQUENCE</scope>
</reference>
<gene>
    <name evidence="2" type="ORF">LCGC14_1627220</name>
</gene>
<proteinExistence type="predicted"/>
<evidence type="ECO:0000313" key="2">
    <source>
        <dbReference type="EMBL" id="KKM22249.1"/>
    </source>
</evidence>
<name>A0A0F9IQQ4_9ZZZZ</name>
<keyword evidence="1" id="KW-1133">Transmembrane helix</keyword>
<dbReference type="AlphaFoldDB" id="A0A0F9IQQ4"/>